<gene>
    <name evidence="1" type="ORF">K435DRAFT_112072</name>
</gene>
<evidence type="ECO:0000313" key="1">
    <source>
        <dbReference type="EMBL" id="THU95893.1"/>
    </source>
</evidence>
<dbReference type="EMBL" id="ML179189">
    <property type="protein sequence ID" value="THU95893.1"/>
    <property type="molecule type" value="Genomic_DNA"/>
</dbReference>
<keyword evidence="2" id="KW-1185">Reference proteome</keyword>
<dbReference type="OrthoDB" id="3265206at2759"/>
<name>A0A4S8M2K4_DENBC</name>
<organism evidence="1 2">
    <name type="scientific">Dendrothele bispora (strain CBS 962.96)</name>
    <dbReference type="NCBI Taxonomy" id="1314807"/>
    <lineage>
        <taxon>Eukaryota</taxon>
        <taxon>Fungi</taxon>
        <taxon>Dikarya</taxon>
        <taxon>Basidiomycota</taxon>
        <taxon>Agaricomycotina</taxon>
        <taxon>Agaricomycetes</taxon>
        <taxon>Agaricomycetidae</taxon>
        <taxon>Agaricales</taxon>
        <taxon>Agaricales incertae sedis</taxon>
        <taxon>Dendrothele</taxon>
    </lineage>
</organism>
<evidence type="ECO:0000313" key="2">
    <source>
        <dbReference type="Proteomes" id="UP000297245"/>
    </source>
</evidence>
<reference evidence="1 2" key="1">
    <citation type="journal article" date="2019" name="Nat. Ecol. Evol.">
        <title>Megaphylogeny resolves global patterns of mushroom evolution.</title>
        <authorList>
            <person name="Varga T."/>
            <person name="Krizsan K."/>
            <person name="Foldi C."/>
            <person name="Dima B."/>
            <person name="Sanchez-Garcia M."/>
            <person name="Sanchez-Ramirez S."/>
            <person name="Szollosi G.J."/>
            <person name="Szarkandi J.G."/>
            <person name="Papp V."/>
            <person name="Albert L."/>
            <person name="Andreopoulos W."/>
            <person name="Angelini C."/>
            <person name="Antonin V."/>
            <person name="Barry K.W."/>
            <person name="Bougher N.L."/>
            <person name="Buchanan P."/>
            <person name="Buyck B."/>
            <person name="Bense V."/>
            <person name="Catcheside P."/>
            <person name="Chovatia M."/>
            <person name="Cooper J."/>
            <person name="Damon W."/>
            <person name="Desjardin D."/>
            <person name="Finy P."/>
            <person name="Geml J."/>
            <person name="Haridas S."/>
            <person name="Hughes K."/>
            <person name="Justo A."/>
            <person name="Karasinski D."/>
            <person name="Kautmanova I."/>
            <person name="Kiss B."/>
            <person name="Kocsube S."/>
            <person name="Kotiranta H."/>
            <person name="LaButti K.M."/>
            <person name="Lechner B.E."/>
            <person name="Liimatainen K."/>
            <person name="Lipzen A."/>
            <person name="Lukacs Z."/>
            <person name="Mihaltcheva S."/>
            <person name="Morgado L.N."/>
            <person name="Niskanen T."/>
            <person name="Noordeloos M.E."/>
            <person name="Ohm R.A."/>
            <person name="Ortiz-Santana B."/>
            <person name="Ovrebo C."/>
            <person name="Racz N."/>
            <person name="Riley R."/>
            <person name="Savchenko A."/>
            <person name="Shiryaev A."/>
            <person name="Soop K."/>
            <person name="Spirin V."/>
            <person name="Szebenyi C."/>
            <person name="Tomsovsky M."/>
            <person name="Tulloss R.E."/>
            <person name="Uehling J."/>
            <person name="Grigoriev I.V."/>
            <person name="Vagvolgyi C."/>
            <person name="Papp T."/>
            <person name="Martin F.M."/>
            <person name="Miettinen O."/>
            <person name="Hibbett D.S."/>
            <person name="Nagy L.G."/>
        </authorList>
    </citation>
    <scope>NUCLEOTIDE SEQUENCE [LARGE SCALE GENOMIC DNA]</scope>
    <source>
        <strain evidence="1 2">CBS 962.96</strain>
    </source>
</reference>
<dbReference type="Proteomes" id="UP000297245">
    <property type="component" value="Unassembled WGS sequence"/>
</dbReference>
<dbReference type="AlphaFoldDB" id="A0A4S8M2K4"/>
<accession>A0A4S8M2K4</accession>
<sequence>MLSDVNSGRCSCSVSLCQSGTVSLGLAMACSGVLIVRVAEYSRLLMATLSIDVAGIFREVRLLVTQLKDDRLVEKEKKKAAQLLVYRTLSLHPALDHMRSPTGALADVDWYTELRSQFVSGIFRKLGAENLSWYTLDSS</sequence>
<proteinExistence type="predicted"/>
<protein>
    <submittedName>
        <fullName evidence="1">Uncharacterized protein</fullName>
    </submittedName>
</protein>